<protein>
    <submittedName>
        <fullName evidence="2">Uncharacterized protein</fullName>
    </submittedName>
</protein>
<gene>
    <name evidence="2" type="ORF">ACE1CI_32735</name>
</gene>
<sequence>MLFIAILMGFILSYLQQGVSDYLLFLPLLIIWPIYAFWELKQHCKKVIFPLAISIFTLVAIQLMNVPNPSLATFDEYFPAFAEVAAMVKRGELLTETTNNQKSEIKLPCKYRYLVGCPNRKIVVKQQGKAIEIFFCQDRSRFSQGITGFIYRSDGKDISNQEIRKLKENWFWQK</sequence>
<keyword evidence="1" id="KW-1133">Transmembrane helix</keyword>
<dbReference type="EMBL" id="JBHFNR010000262">
    <property type="protein sequence ID" value="MFB2897710.1"/>
    <property type="molecule type" value="Genomic_DNA"/>
</dbReference>
<feature type="transmembrane region" description="Helical" evidence="1">
    <location>
        <begin position="22"/>
        <end position="40"/>
    </location>
</feature>
<proteinExistence type="predicted"/>
<reference evidence="2 3" key="1">
    <citation type="submission" date="2024-09" db="EMBL/GenBank/DDBJ databases">
        <title>Floridaenema gen nov. (Aerosakkonemataceae, Aerosakkonematales ord. nov., Cyanobacteria) from benthic tropical and subtropical fresh waters, with the description of four new species.</title>
        <authorList>
            <person name="Moretto J.A."/>
            <person name="Berthold D.E."/>
            <person name="Lefler F.W."/>
            <person name="Huang I.-S."/>
            <person name="Laughinghouse H. IV."/>
        </authorList>
    </citation>
    <scope>NUCLEOTIDE SEQUENCE [LARGE SCALE GENOMIC DNA]</scope>
    <source>
        <strain evidence="2 3">BLCC-F50</strain>
    </source>
</reference>
<evidence type="ECO:0000313" key="2">
    <source>
        <dbReference type="EMBL" id="MFB2897710.1"/>
    </source>
</evidence>
<evidence type="ECO:0000256" key="1">
    <source>
        <dbReference type="SAM" id="Phobius"/>
    </source>
</evidence>
<keyword evidence="1" id="KW-0812">Transmembrane</keyword>
<comment type="caution">
    <text evidence="2">The sequence shown here is derived from an EMBL/GenBank/DDBJ whole genome shotgun (WGS) entry which is preliminary data.</text>
</comment>
<evidence type="ECO:0000313" key="3">
    <source>
        <dbReference type="Proteomes" id="UP001576784"/>
    </source>
</evidence>
<feature type="transmembrane region" description="Helical" evidence="1">
    <location>
        <begin position="47"/>
        <end position="64"/>
    </location>
</feature>
<name>A0ABV4Y1V7_9CYAN</name>
<accession>A0ABV4Y1V7</accession>
<keyword evidence="3" id="KW-1185">Reference proteome</keyword>
<dbReference type="Proteomes" id="UP001576784">
    <property type="component" value="Unassembled WGS sequence"/>
</dbReference>
<dbReference type="RefSeq" id="WP_413267321.1">
    <property type="nucleotide sequence ID" value="NZ_JBHFNR010000262.1"/>
</dbReference>
<keyword evidence="1" id="KW-0472">Membrane</keyword>
<organism evidence="2 3">
    <name type="scientific">Floridaenema flaviceps BLCC-F50</name>
    <dbReference type="NCBI Taxonomy" id="3153642"/>
    <lineage>
        <taxon>Bacteria</taxon>
        <taxon>Bacillati</taxon>
        <taxon>Cyanobacteriota</taxon>
        <taxon>Cyanophyceae</taxon>
        <taxon>Oscillatoriophycideae</taxon>
        <taxon>Aerosakkonematales</taxon>
        <taxon>Aerosakkonemataceae</taxon>
        <taxon>Floridanema</taxon>
        <taxon>Floridanema flaviceps</taxon>
    </lineage>
</organism>